<dbReference type="Proteomes" id="UP001159001">
    <property type="component" value="Unassembled WGS sequence"/>
</dbReference>
<dbReference type="EMBL" id="JAOWIN010000002">
    <property type="protein sequence ID" value="MDI9091764.1"/>
    <property type="molecule type" value="Genomic_DNA"/>
</dbReference>
<proteinExistence type="predicted"/>
<dbReference type="EMBL" id="CAHPSF010000003">
    <property type="protein sequence ID" value="CAB5685094.1"/>
    <property type="molecule type" value="Genomic_DNA"/>
</dbReference>
<dbReference type="InterPro" id="IPR007711">
    <property type="entry name" value="HigB-1"/>
</dbReference>
<reference evidence="2" key="3">
    <citation type="submission" date="2021-07" db="EMBL/GenBank/DDBJ databases">
        <authorList>
            <person name="Stanton E."/>
        </authorList>
    </citation>
    <scope>NUCLEOTIDE SEQUENCE</scope>
    <source>
        <strain evidence="2">2021EL-01139</strain>
    </source>
</reference>
<dbReference type="Gene3D" id="3.30.2310.20">
    <property type="entry name" value="RelE-like"/>
    <property type="match status" value="1"/>
</dbReference>
<dbReference type="AlphaFoldDB" id="A0A264VPL9"/>
<dbReference type="GeneID" id="92273411"/>
<dbReference type="PANTHER" id="PTHR40266">
    <property type="entry name" value="TOXIN HIGB-1"/>
    <property type="match status" value="1"/>
</dbReference>
<dbReference type="Proteomes" id="UP001155882">
    <property type="component" value="Unassembled WGS sequence"/>
</dbReference>
<accession>A0A264VPL9</accession>
<dbReference type="EMBL" id="JAHWLI010000004">
    <property type="protein sequence ID" value="MBW3115261.1"/>
    <property type="molecule type" value="Genomic_DNA"/>
</dbReference>
<sequence>MIKSFKHKGIEHFFKMGITSGIQSKHITKLRVQLTALNVAKKPQDMSAPSWNLHQLKRGDLQHHWAISVNGNWRLTFKFEGEDAILVDYQDYH</sequence>
<protein>
    <submittedName>
        <fullName evidence="4">Peptidase</fullName>
    </submittedName>
    <submittedName>
        <fullName evidence="1">Plasmid maintenance system killer protein</fullName>
    </submittedName>
    <submittedName>
        <fullName evidence="2">Type II toxin-antitoxin system RelE/ParE family toxin</fullName>
    </submittedName>
</protein>
<evidence type="ECO:0000313" key="3">
    <source>
        <dbReference type="EMBL" id="MDI9091764.1"/>
    </source>
</evidence>
<dbReference type="SUPFAM" id="SSF143011">
    <property type="entry name" value="RelE-like"/>
    <property type="match status" value="1"/>
</dbReference>
<comment type="caution">
    <text evidence="4">The sequence shown here is derived from an EMBL/GenBank/DDBJ whole genome shotgun (WGS) entry which is preliminary data.</text>
</comment>
<dbReference type="Proteomes" id="UP000216001">
    <property type="component" value="Unassembled WGS sequence"/>
</dbReference>
<dbReference type="InterPro" id="IPR035093">
    <property type="entry name" value="RelE/ParE_toxin_dom_sf"/>
</dbReference>
<dbReference type="Proteomes" id="UP000834611">
    <property type="component" value="Unassembled WGS sequence"/>
</dbReference>
<reference evidence="4 5" key="1">
    <citation type="submission" date="2017-07" db="EMBL/GenBank/DDBJ databases">
        <title>blaIMP-27 on transferable plasmids in Proteus mirabilis and Providencia rettgeri.</title>
        <authorList>
            <person name="Potter R."/>
        </authorList>
    </citation>
    <scope>NUCLEOTIDE SEQUENCE [LARGE SCALE GENOMIC DNA]</scope>
    <source>
        <strain evidence="4 5">PR1</strain>
    </source>
</reference>
<evidence type="ECO:0000313" key="2">
    <source>
        <dbReference type="EMBL" id="MBW3115261.1"/>
    </source>
</evidence>
<evidence type="ECO:0000313" key="1">
    <source>
        <dbReference type="EMBL" id="CAB5685094.1"/>
    </source>
</evidence>
<dbReference type="PANTHER" id="PTHR40266:SF2">
    <property type="entry name" value="TOXIN HIGB-1"/>
    <property type="match status" value="1"/>
</dbReference>
<gene>
    <name evidence="4" type="ORF">CHI95_20410</name>
    <name evidence="1" type="ORF">GHA_01518</name>
    <name evidence="2" type="ORF">KYI77_02150</name>
    <name evidence="3" type="ORF">OGX73_03920</name>
</gene>
<reference evidence="1" key="2">
    <citation type="submission" date="2020-05" db="EMBL/GenBank/DDBJ databases">
        <authorList>
            <person name="Delgado-Blas J."/>
        </authorList>
    </citation>
    <scope>NUCLEOTIDE SEQUENCE</scope>
    <source>
        <strain evidence="1">BB1453</strain>
    </source>
</reference>
<dbReference type="Pfam" id="PF05015">
    <property type="entry name" value="HigB-like_toxin"/>
    <property type="match status" value="1"/>
</dbReference>
<organism evidence="4 5">
    <name type="scientific">Providencia rettgeri</name>
    <dbReference type="NCBI Taxonomy" id="587"/>
    <lineage>
        <taxon>Bacteria</taxon>
        <taxon>Pseudomonadati</taxon>
        <taxon>Pseudomonadota</taxon>
        <taxon>Gammaproteobacteria</taxon>
        <taxon>Enterobacterales</taxon>
        <taxon>Morganellaceae</taxon>
        <taxon>Providencia</taxon>
    </lineage>
</organism>
<dbReference type="RefSeq" id="WP_004905698.1">
    <property type="nucleotide sequence ID" value="NZ_ABDWLN020000007.1"/>
</dbReference>
<dbReference type="EMBL" id="NOWC01000031">
    <property type="protein sequence ID" value="OZS72777.1"/>
    <property type="molecule type" value="Genomic_DNA"/>
</dbReference>
<reference evidence="3" key="4">
    <citation type="submission" date="2022-10" db="EMBL/GenBank/DDBJ databases">
        <title>Bacterial isolates recovered from the One Health project in Brazil.</title>
        <authorList>
            <person name="Valiatti T.B."/>
            <person name="Santos F."/>
            <person name="Cayo R."/>
            <person name="Gales A.C."/>
        </authorList>
    </citation>
    <scope>NUCLEOTIDE SEQUENCE</scope>
    <source>
        <strain evidence="3">PVR188</strain>
    </source>
</reference>
<evidence type="ECO:0000313" key="5">
    <source>
        <dbReference type="Proteomes" id="UP000216001"/>
    </source>
</evidence>
<evidence type="ECO:0000313" key="4">
    <source>
        <dbReference type="EMBL" id="OZS72777.1"/>
    </source>
</evidence>
<name>A0A264VPL9_PRORE</name>